<dbReference type="Proteomes" id="UP000005178">
    <property type="component" value="Unassembled WGS sequence"/>
</dbReference>
<dbReference type="AlphaFoldDB" id="B1CAD8"/>
<keyword evidence="3" id="KW-0804">Transcription</keyword>
<keyword evidence="2" id="KW-0238">DNA-binding</keyword>
<evidence type="ECO:0000313" key="6">
    <source>
        <dbReference type="Proteomes" id="UP000005178"/>
    </source>
</evidence>
<dbReference type="EMBL" id="ABIL02000006">
    <property type="protein sequence ID" value="EDS72649.1"/>
    <property type="molecule type" value="Genomic_DNA"/>
</dbReference>
<dbReference type="InterPro" id="IPR036388">
    <property type="entry name" value="WH-like_DNA-bd_sf"/>
</dbReference>
<protein>
    <submittedName>
        <fullName evidence="5">Transcriptional regulator, GntR family</fullName>
    </submittedName>
</protein>
<evidence type="ECO:0000313" key="5">
    <source>
        <dbReference type="EMBL" id="EDS72649.1"/>
    </source>
</evidence>
<dbReference type="GO" id="GO:0003700">
    <property type="term" value="F:DNA-binding transcription factor activity"/>
    <property type="evidence" value="ECO:0007669"/>
    <property type="project" value="InterPro"/>
</dbReference>
<reference evidence="5" key="1">
    <citation type="submission" date="2008-01" db="EMBL/GenBank/DDBJ databases">
        <authorList>
            <person name="Fulton L."/>
            <person name="Clifton S."/>
            <person name="Fulton B."/>
            <person name="Xu J."/>
            <person name="Minx P."/>
            <person name="Pepin K.H."/>
            <person name="Johnson M."/>
            <person name="Thiruvilangam P."/>
            <person name="Bhonagiri V."/>
            <person name="Nash W.E."/>
            <person name="Mardis E.R."/>
            <person name="Wilson R.K."/>
        </authorList>
    </citation>
    <scope>NUCLEOTIDE SEQUENCE [LARGE SCALE GENOMIC DNA]</scope>
    <source>
        <strain evidence="5">DSM 17244</strain>
    </source>
</reference>
<dbReference type="STRING" id="445971.ANASTE_02380"/>
<dbReference type="InterPro" id="IPR036390">
    <property type="entry name" value="WH_DNA-bd_sf"/>
</dbReference>
<dbReference type="HOGENOM" id="CLU_017584_10_4_9"/>
<evidence type="ECO:0000259" key="4">
    <source>
        <dbReference type="PROSITE" id="PS50949"/>
    </source>
</evidence>
<dbReference type="Pfam" id="PF00392">
    <property type="entry name" value="GntR"/>
    <property type="match status" value="1"/>
</dbReference>
<dbReference type="CDD" id="cd07377">
    <property type="entry name" value="WHTH_GntR"/>
    <property type="match status" value="1"/>
</dbReference>
<reference evidence="5" key="2">
    <citation type="submission" date="2013-08" db="EMBL/GenBank/DDBJ databases">
        <title>Draft genome sequence of Anaerofustis stercorihominis (DSM 17244).</title>
        <authorList>
            <person name="Sudarsanam P."/>
            <person name="Ley R."/>
            <person name="Guruge J."/>
            <person name="Turnbaugh P.J."/>
            <person name="Mahowald M."/>
            <person name="Liep D."/>
            <person name="Gordon J."/>
        </authorList>
    </citation>
    <scope>NUCLEOTIDE SEQUENCE</scope>
    <source>
        <strain evidence="5">DSM 17244</strain>
    </source>
</reference>
<feature type="domain" description="HTH gntR-type" evidence="4">
    <location>
        <begin position="11"/>
        <end position="79"/>
    </location>
</feature>
<keyword evidence="1" id="KW-0805">Transcription regulation</keyword>
<sequence>MEIILKSGSDKPIYEQITSQIKSMIIKGELREGDALPSMRKLAKELHISVITSQRVYEDLQRDGFIESSVGKGTFVSAQNKDFIREENLRKVENMLEEVVQISKENNITKEELIKTLSLFYEEE</sequence>
<proteinExistence type="predicted"/>
<organism evidence="5 6">
    <name type="scientific">Anaerofustis stercorihominis DSM 17244</name>
    <dbReference type="NCBI Taxonomy" id="445971"/>
    <lineage>
        <taxon>Bacteria</taxon>
        <taxon>Bacillati</taxon>
        <taxon>Bacillota</taxon>
        <taxon>Clostridia</taxon>
        <taxon>Eubacteriales</taxon>
        <taxon>Eubacteriaceae</taxon>
        <taxon>Anaerofustis</taxon>
    </lineage>
</organism>
<dbReference type="InterPro" id="IPR000524">
    <property type="entry name" value="Tscrpt_reg_HTH_GntR"/>
</dbReference>
<dbReference type="GO" id="GO:0003677">
    <property type="term" value="F:DNA binding"/>
    <property type="evidence" value="ECO:0007669"/>
    <property type="project" value="UniProtKB-KW"/>
</dbReference>
<dbReference type="OrthoDB" id="9801546at2"/>
<evidence type="ECO:0000256" key="1">
    <source>
        <dbReference type="ARBA" id="ARBA00023015"/>
    </source>
</evidence>
<dbReference type="eggNOG" id="COG1725">
    <property type="taxonomic scope" value="Bacteria"/>
</dbReference>
<evidence type="ECO:0000256" key="3">
    <source>
        <dbReference type="ARBA" id="ARBA00023163"/>
    </source>
</evidence>
<name>B1CAD8_9FIRM</name>
<dbReference type="SUPFAM" id="SSF46785">
    <property type="entry name" value="Winged helix' DNA-binding domain"/>
    <property type="match status" value="1"/>
</dbReference>
<accession>B1CAD8</accession>
<dbReference type="RefSeq" id="WP_007051119.1">
    <property type="nucleotide sequence ID" value="NZ_DS560019.1"/>
</dbReference>
<evidence type="ECO:0000256" key="2">
    <source>
        <dbReference type="ARBA" id="ARBA00023125"/>
    </source>
</evidence>
<dbReference type="Gene3D" id="1.10.10.10">
    <property type="entry name" value="Winged helix-like DNA-binding domain superfamily/Winged helix DNA-binding domain"/>
    <property type="match status" value="1"/>
</dbReference>
<keyword evidence="6" id="KW-1185">Reference proteome</keyword>
<dbReference type="GeneID" id="98001373"/>
<dbReference type="SMART" id="SM00345">
    <property type="entry name" value="HTH_GNTR"/>
    <property type="match status" value="1"/>
</dbReference>
<gene>
    <name evidence="5" type="ORF">ANASTE_02380</name>
</gene>
<dbReference type="PANTHER" id="PTHR38445">
    <property type="entry name" value="HTH-TYPE TRANSCRIPTIONAL REPRESSOR YTRA"/>
    <property type="match status" value="1"/>
</dbReference>
<comment type="caution">
    <text evidence="5">The sequence shown here is derived from an EMBL/GenBank/DDBJ whole genome shotgun (WGS) entry which is preliminary data.</text>
</comment>
<dbReference type="PROSITE" id="PS50949">
    <property type="entry name" value="HTH_GNTR"/>
    <property type="match status" value="1"/>
</dbReference>
<dbReference type="PANTHER" id="PTHR38445:SF7">
    <property type="entry name" value="GNTR-FAMILY TRANSCRIPTIONAL REGULATOR"/>
    <property type="match status" value="1"/>
</dbReference>